<evidence type="ECO:0000259" key="2">
    <source>
        <dbReference type="Pfam" id="PF03787"/>
    </source>
</evidence>
<dbReference type="Proteomes" id="UP000032309">
    <property type="component" value="Unassembled WGS sequence"/>
</dbReference>
<evidence type="ECO:0000256" key="1">
    <source>
        <dbReference type="ARBA" id="ARBA00023118"/>
    </source>
</evidence>
<sequence length="353" mass="40431">MEFKLKALTPMWTGGVERNDNSILHLTGIKGSIRWWYEVLIRGLAGYACDPSEDNKRCTLELKKLKELKKEGKTEEEALNSLICPACQMFGCTNWGSKFILRIDDNSGSVITSMVKRVDPCTLKFIEKKVFTPYEKKLLHATIKLIVEYGAIGGKTGLKPSEVPYKNCESYRKHNHVDYGLLDYQNEPIASSKPNKFIFKLKINETDWPNLSNFWFVKGAYVSRIEHNNLANRNTKFYDNNASEFQVFLGGYIKDKKDNNGKATRNIPDSLQTVVEKRNLRSDGESKKIFSFHGLTHCDKTPNCVKQDFPPRCFGYGRNAKERDNSKNAIERILNGKSIRYETKTGQEVLDEL</sequence>
<protein>
    <submittedName>
        <fullName evidence="3">CRISPR-associated RAMP protein Cmr1 family</fullName>
    </submittedName>
</protein>
<dbReference type="Pfam" id="PF03787">
    <property type="entry name" value="RAMPs"/>
    <property type="match status" value="1"/>
</dbReference>
<feature type="domain" description="CRISPR type III-associated protein" evidence="2">
    <location>
        <begin position="4"/>
        <end position="156"/>
    </location>
</feature>
<gene>
    <name evidence="3" type="ORF">BROSI_A0264</name>
</gene>
<dbReference type="NCBIfam" id="TIGR01894">
    <property type="entry name" value="cas_TM1795_cmr1"/>
    <property type="match status" value="1"/>
</dbReference>
<dbReference type="RefSeq" id="WP_052561634.1">
    <property type="nucleotide sequence ID" value="NZ_BAFN01000001.1"/>
</dbReference>
<keyword evidence="1" id="KW-0051">Antiviral defense</keyword>
<organism evidence="3 4">
    <name type="scientific">Candidatus Brocadia sinica JPN1</name>
    <dbReference type="NCBI Taxonomy" id="1197129"/>
    <lineage>
        <taxon>Bacteria</taxon>
        <taxon>Pseudomonadati</taxon>
        <taxon>Planctomycetota</taxon>
        <taxon>Candidatus Brocadiia</taxon>
        <taxon>Candidatus Brocadiales</taxon>
        <taxon>Candidatus Brocadiaceae</taxon>
        <taxon>Candidatus Brocadia</taxon>
    </lineage>
</organism>
<dbReference type="EMBL" id="BAFN01000001">
    <property type="protein sequence ID" value="GAN31760.1"/>
    <property type="molecule type" value="Genomic_DNA"/>
</dbReference>
<evidence type="ECO:0000313" key="4">
    <source>
        <dbReference type="Proteomes" id="UP000032309"/>
    </source>
</evidence>
<accession>A0ABQ0JSR9</accession>
<dbReference type="InterPro" id="IPR007522">
    <property type="entry name" value="CRISPR-assoc_prot_TM1795"/>
</dbReference>
<evidence type="ECO:0000313" key="3">
    <source>
        <dbReference type="EMBL" id="GAN31760.1"/>
    </source>
</evidence>
<name>A0ABQ0JSR9_9BACT</name>
<comment type="caution">
    <text evidence="3">The sequence shown here is derived from an EMBL/GenBank/DDBJ whole genome shotgun (WGS) entry which is preliminary data.</text>
</comment>
<reference evidence="4" key="1">
    <citation type="journal article" date="2015" name="Genome Announc.">
        <title>Draft Genome Sequence of an Anaerobic Ammonium-Oxidizing Bacterium, "Candidatus Brocadia sinica".</title>
        <authorList>
            <person name="Oshiki M."/>
            <person name="Shinyako-Hata K."/>
            <person name="Satoh H."/>
            <person name="Okabe S."/>
        </authorList>
    </citation>
    <scope>NUCLEOTIDE SEQUENCE [LARGE SCALE GENOMIC DNA]</scope>
    <source>
        <strain evidence="4">JPN1</strain>
    </source>
</reference>
<keyword evidence="4" id="KW-1185">Reference proteome</keyword>
<proteinExistence type="predicted"/>
<dbReference type="InterPro" id="IPR005537">
    <property type="entry name" value="RAMP_III_fam"/>
</dbReference>